<evidence type="ECO:0000256" key="9">
    <source>
        <dbReference type="ARBA" id="ARBA00048540"/>
    </source>
</evidence>
<name>A0A0C7P580_DEFTU</name>
<dbReference type="InterPro" id="IPR003374">
    <property type="entry name" value="ApbE-like_sf"/>
</dbReference>
<dbReference type="GO" id="GO:0046872">
    <property type="term" value="F:metal ion binding"/>
    <property type="evidence" value="ECO:0007669"/>
    <property type="project" value="UniProtKB-UniRule"/>
</dbReference>
<dbReference type="PIRSF" id="PIRSF006268">
    <property type="entry name" value="ApbE"/>
    <property type="match status" value="1"/>
</dbReference>
<dbReference type="PANTHER" id="PTHR30040">
    <property type="entry name" value="THIAMINE BIOSYNTHESIS LIPOPROTEIN APBE"/>
    <property type="match status" value="1"/>
</dbReference>
<keyword evidence="12" id="KW-1133">Transmembrane helix</keyword>
<dbReference type="PATRIC" id="fig|1006576.9.peg.1698"/>
<dbReference type="AlphaFoldDB" id="A0A0C7P580"/>
<feature type="binding site" evidence="11">
    <location>
        <position position="297"/>
    </location>
    <ligand>
        <name>Mg(2+)</name>
        <dbReference type="ChEBI" id="CHEBI:18420"/>
    </ligand>
</feature>
<dbReference type="EC" id="2.7.1.180" evidence="1 10"/>
<evidence type="ECO:0000256" key="3">
    <source>
        <dbReference type="ARBA" id="ARBA00022630"/>
    </source>
</evidence>
<dbReference type="OrthoDB" id="9778595at2"/>
<accession>A0A0C7P580</accession>
<feature type="binding site" evidence="11">
    <location>
        <position position="301"/>
    </location>
    <ligand>
        <name>Mg(2+)</name>
        <dbReference type="ChEBI" id="CHEBI:18420"/>
    </ligand>
</feature>
<dbReference type="SUPFAM" id="SSF143631">
    <property type="entry name" value="ApbE-like"/>
    <property type="match status" value="1"/>
</dbReference>
<dbReference type="Gene3D" id="3.10.520.10">
    <property type="entry name" value="ApbE-like domains"/>
    <property type="match status" value="1"/>
</dbReference>
<evidence type="ECO:0000256" key="11">
    <source>
        <dbReference type="PIRSR" id="PIRSR006268-2"/>
    </source>
</evidence>
<comment type="catalytic activity">
    <reaction evidence="9 10">
        <text>L-threonyl-[protein] + FAD = FMN-L-threonyl-[protein] + AMP + H(+)</text>
        <dbReference type="Rhea" id="RHEA:36847"/>
        <dbReference type="Rhea" id="RHEA-COMP:11060"/>
        <dbReference type="Rhea" id="RHEA-COMP:11061"/>
        <dbReference type="ChEBI" id="CHEBI:15378"/>
        <dbReference type="ChEBI" id="CHEBI:30013"/>
        <dbReference type="ChEBI" id="CHEBI:57692"/>
        <dbReference type="ChEBI" id="CHEBI:74257"/>
        <dbReference type="ChEBI" id="CHEBI:456215"/>
        <dbReference type="EC" id="2.7.1.180"/>
    </reaction>
</comment>
<keyword evidence="13" id="KW-0449">Lipoprotein</keyword>
<gene>
    <name evidence="13" type="primary">apbE</name>
    <name evidence="13" type="ORF">DTL3_1701</name>
</gene>
<dbReference type="Proteomes" id="UP000032809">
    <property type="component" value="Chromosome I"/>
</dbReference>
<dbReference type="Pfam" id="PF02424">
    <property type="entry name" value="ApbE"/>
    <property type="match status" value="1"/>
</dbReference>
<dbReference type="STRING" id="1006576.DTL3_1701"/>
<keyword evidence="12" id="KW-0812">Transmembrane</keyword>
<keyword evidence="6 10" id="KW-0274">FAD</keyword>
<comment type="similarity">
    <text evidence="10">Belongs to the ApbE family.</text>
</comment>
<keyword evidence="4 10" id="KW-0808">Transferase</keyword>
<dbReference type="EMBL" id="LN824141">
    <property type="protein sequence ID" value="CEP78989.1"/>
    <property type="molecule type" value="Genomic_DNA"/>
</dbReference>
<comment type="cofactor">
    <cofactor evidence="11">
        <name>Mg(2+)</name>
        <dbReference type="ChEBI" id="CHEBI:18420"/>
    </cofactor>
    <cofactor evidence="11">
        <name>Mn(2+)</name>
        <dbReference type="ChEBI" id="CHEBI:29035"/>
    </cofactor>
    <text evidence="11">Magnesium. Can also use manganese.</text>
</comment>
<keyword evidence="5 10" id="KW-0479">Metal-binding</keyword>
<reference evidence="14" key="1">
    <citation type="submission" date="2014-11" db="EMBL/GenBank/DDBJ databases">
        <authorList>
            <person name="Wibberg D."/>
        </authorList>
    </citation>
    <scope>NUCLEOTIDE SEQUENCE [LARGE SCALE GENOMIC DNA]</scope>
    <source>
        <strain evidence="14">L3</strain>
    </source>
</reference>
<feature type="binding site" evidence="11">
    <location>
        <position position="182"/>
    </location>
    <ligand>
        <name>Mg(2+)</name>
        <dbReference type="ChEBI" id="CHEBI:18420"/>
    </ligand>
</feature>
<evidence type="ECO:0000313" key="13">
    <source>
        <dbReference type="EMBL" id="CEP78989.1"/>
    </source>
</evidence>
<dbReference type="KEGG" id="dtn:DTL3_1701"/>
<dbReference type="HOGENOM" id="CLU_044403_1_2_0"/>
<dbReference type="InterPro" id="IPR024932">
    <property type="entry name" value="ApbE"/>
</dbReference>
<feature type="transmembrane region" description="Helical" evidence="12">
    <location>
        <begin position="12"/>
        <end position="30"/>
    </location>
</feature>
<keyword evidence="3 10" id="KW-0285">Flavoprotein</keyword>
<keyword evidence="12" id="KW-0472">Membrane</keyword>
<evidence type="ECO:0000256" key="7">
    <source>
        <dbReference type="ARBA" id="ARBA00022842"/>
    </source>
</evidence>
<evidence type="ECO:0000256" key="10">
    <source>
        <dbReference type="PIRNR" id="PIRNR006268"/>
    </source>
</evidence>
<keyword evidence="7 10" id="KW-0460">Magnesium</keyword>
<protein>
    <recommendedName>
        <fullName evidence="2 10">FAD:protein FMN transferase</fullName>
        <ecNumber evidence="1 10">2.7.1.180</ecNumber>
    </recommendedName>
    <alternativeName>
        <fullName evidence="8 10">Flavin transferase</fullName>
    </alternativeName>
</protein>
<evidence type="ECO:0000256" key="2">
    <source>
        <dbReference type="ARBA" id="ARBA00016337"/>
    </source>
</evidence>
<proteinExistence type="inferred from homology"/>
<dbReference type="PANTHER" id="PTHR30040:SF2">
    <property type="entry name" value="FAD:PROTEIN FMN TRANSFERASE"/>
    <property type="match status" value="1"/>
</dbReference>
<evidence type="ECO:0000256" key="5">
    <source>
        <dbReference type="ARBA" id="ARBA00022723"/>
    </source>
</evidence>
<evidence type="ECO:0000256" key="6">
    <source>
        <dbReference type="ARBA" id="ARBA00022827"/>
    </source>
</evidence>
<dbReference type="GO" id="GO:0016740">
    <property type="term" value="F:transferase activity"/>
    <property type="evidence" value="ECO:0007669"/>
    <property type="project" value="UniProtKB-UniRule"/>
</dbReference>
<organism evidence="13 14">
    <name type="scientific">Defluviitoga tunisiensis</name>
    <dbReference type="NCBI Taxonomy" id="1006576"/>
    <lineage>
        <taxon>Bacteria</taxon>
        <taxon>Thermotogati</taxon>
        <taxon>Thermotogota</taxon>
        <taxon>Thermotogae</taxon>
        <taxon>Petrotogales</taxon>
        <taxon>Petrotogaceae</taxon>
        <taxon>Defluviitoga</taxon>
    </lineage>
</organism>
<dbReference type="RefSeq" id="WP_045088331.1">
    <property type="nucleotide sequence ID" value="NZ_LN824141.1"/>
</dbReference>
<evidence type="ECO:0000256" key="8">
    <source>
        <dbReference type="ARBA" id="ARBA00031306"/>
    </source>
</evidence>
<evidence type="ECO:0000256" key="1">
    <source>
        <dbReference type="ARBA" id="ARBA00011955"/>
    </source>
</evidence>
<evidence type="ECO:0000256" key="12">
    <source>
        <dbReference type="SAM" id="Phobius"/>
    </source>
</evidence>
<evidence type="ECO:0000313" key="14">
    <source>
        <dbReference type="Proteomes" id="UP000032809"/>
    </source>
</evidence>
<evidence type="ECO:0000256" key="4">
    <source>
        <dbReference type="ARBA" id="ARBA00022679"/>
    </source>
</evidence>
<keyword evidence="14" id="KW-1185">Reference proteome</keyword>
<sequence length="346" mass="38252">MRKKSGRSIRLYIYIAAIAVGVVLLSLLIFSKPTPVYSEKIFPSLGTVIRVNLAGDKVSSDVLINIAEKEFLRIHNKYSPNVQDSLVSILNQNGTVTVDEEALFLFQSAYNYAALTGGAFDPTVRPLIKLWGFDDEFSTKRVPTQEEINEALSYVDYRFIDIDKDNMQVSLLKEGVEVDLGAIAKGYAVDLVIQRIREVDPKATGFIDAGGDIGIIGPKFKELAWVIGIRDPFSDEYFTSIDTIYLTNGGVATSGNYERYFISDGIKYHHIIDPQTGYPATGAVSVTVISENVMIADVFSTALFVLGYDNPALEHFTDFGIQALVISPTGESTETSGFDYFREKIK</sequence>